<dbReference type="CDD" id="cd07103">
    <property type="entry name" value="ALDH_F5_SSADH_GabD"/>
    <property type="match status" value="1"/>
</dbReference>
<sequence length="495" mass="52306">MDGTSSQLQDPSLSKTQCLVGGVWVDSLSKETFPVTDPATGAITNNYADFTPEDTVAAIEAAAAALPSFSRTGSRIRARFLRRWFDLVVSNTDDLAKLITLENGKVQAEAKGEVAYAASFLEWFSEEAPRVTGATLQASNPTSRAMTIRQPIGVCALIAPWNFPAAMITRKVAPALAAGCTVVIKAPPEAPGVALAIAELGLRAGLPPGVVNVVTTASHTQEVGRALTTHPLVRKVSFTGSTAVGRLLMAQSAAGIKKISFELGGNAPFAVFADADLDKAAAALAACKFRNSGQTCVCANRVLVQSSVHDAFVAKVVERLRPLKIGSGFDPEVTHGPLIHERGVNKVKSIVQDAVSKGAQVFWQGDLSLGTGCKSACFYPITVLTGMRSDMLVSSDEIFGPVIAVYKFETEQEAISLANDSDVGLAGYFFSKDVQRCWRMAEALEVGMVGINTGVISDPQLPFGGIKQSGFGKEGSIYGIEEYLVTKLVVTGDIE</sequence>
<dbReference type="GO" id="GO:0004777">
    <property type="term" value="F:succinate-semialdehyde dehydrogenase (NAD+) activity"/>
    <property type="evidence" value="ECO:0007669"/>
    <property type="project" value="UniProtKB-EC"/>
</dbReference>
<evidence type="ECO:0000256" key="11">
    <source>
        <dbReference type="RuleBase" id="RU003345"/>
    </source>
</evidence>
<dbReference type="GO" id="GO:0046394">
    <property type="term" value="P:carboxylic acid biosynthetic process"/>
    <property type="evidence" value="ECO:0007669"/>
    <property type="project" value="UniProtKB-ARBA"/>
</dbReference>
<evidence type="ECO:0000259" key="12">
    <source>
        <dbReference type="Pfam" id="PF00171"/>
    </source>
</evidence>
<evidence type="ECO:0000256" key="10">
    <source>
        <dbReference type="PROSITE-ProRule" id="PRU10007"/>
    </source>
</evidence>
<dbReference type="EC" id="1.2.1.16" evidence="9"/>
<dbReference type="PROSITE" id="PS00070">
    <property type="entry name" value="ALDEHYDE_DEHYDR_CYS"/>
    <property type="match status" value="1"/>
</dbReference>
<dbReference type="InterPro" id="IPR016161">
    <property type="entry name" value="Ald_DH/histidinol_DH"/>
</dbReference>
<evidence type="ECO:0000313" key="14">
    <source>
        <dbReference type="Proteomes" id="UP001174694"/>
    </source>
</evidence>
<dbReference type="InterPro" id="IPR015590">
    <property type="entry name" value="Aldehyde_DH_dom"/>
</dbReference>
<dbReference type="GO" id="GO:0005737">
    <property type="term" value="C:cytoplasm"/>
    <property type="evidence" value="ECO:0007669"/>
    <property type="project" value="TreeGrafter"/>
</dbReference>
<feature type="active site" evidence="10">
    <location>
        <position position="262"/>
    </location>
</feature>
<name>A0AA38RR43_9PEZI</name>
<proteinExistence type="inferred from homology"/>
<dbReference type="FunFam" id="3.40.309.10:FF:000004">
    <property type="entry name" value="Succinate-semialdehyde dehydrogenase I"/>
    <property type="match status" value="1"/>
</dbReference>
<dbReference type="Proteomes" id="UP001174694">
    <property type="component" value="Unassembled WGS sequence"/>
</dbReference>
<dbReference type="PROSITE" id="PS00687">
    <property type="entry name" value="ALDEHYDE_DEHYDR_GLU"/>
    <property type="match status" value="1"/>
</dbReference>
<dbReference type="EMBL" id="JANBVO010000011">
    <property type="protein sequence ID" value="KAJ9148935.1"/>
    <property type="molecule type" value="Genomic_DNA"/>
</dbReference>
<evidence type="ECO:0000256" key="2">
    <source>
        <dbReference type="ARBA" id="ARBA00009986"/>
    </source>
</evidence>
<dbReference type="EC" id="1.2.1.24" evidence="3"/>
<dbReference type="InterPro" id="IPR016160">
    <property type="entry name" value="Ald_DH_CS_CYS"/>
</dbReference>
<dbReference type="PANTHER" id="PTHR43353">
    <property type="entry name" value="SUCCINATE-SEMIALDEHYDE DEHYDROGENASE, MITOCHONDRIAL"/>
    <property type="match status" value="1"/>
</dbReference>
<dbReference type="Pfam" id="PF00171">
    <property type="entry name" value="Aldedh"/>
    <property type="match status" value="1"/>
</dbReference>
<dbReference type="GO" id="GO:0004030">
    <property type="term" value="F:aldehyde dehydrogenase [NAD(P)+] activity"/>
    <property type="evidence" value="ECO:0007669"/>
    <property type="project" value="UniProtKB-ARBA"/>
</dbReference>
<comment type="pathway">
    <text evidence="1">Amino-acid degradation; 4-aminobutanoate degradation.</text>
</comment>
<evidence type="ECO:0000256" key="7">
    <source>
        <dbReference type="ARBA" id="ARBA00050387"/>
    </source>
</evidence>
<evidence type="ECO:0000256" key="8">
    <source>
        <dbReference type="ARBA" id="ARBA00052698"/>
    </source>
</evidence>
<dbReference type="Gene3D" id="3.40.309.10">
    <property type="entry name" value="Aldehyde Dehydrogenase, Chain A, domain 2"/>
    <property type="match status" value="1"/>
</dbReference>
<evidence type="ECO:0000256" key="4">
    <source>
        <dbReference type="ARBA" id="ARBA00019842"/>
    </source>
</evidence>
<evidence type="ECO:0000256" key="3">
    <source>
        <dbReference type="ARBA" id="ARBA00013051"/>
    </source>
</evidence>
<dbReference type="FunFam" id="3.40.605.10:FF:000026">
    <property type="entry name" value="Aldehyde dehydrogenase, putative"/>
    <property type="match status" value="1"/>
</dbReference>
<evidence type="ECO:0000256" key="5">
    <source>
        <dbReference type="ARBA" id="ARBA00023002"/>
    </source>
</evidence>
<dbReference type="SUPFAM" id="SSF53720">
    <property type="entry name" value="ALDH-like"/>
    <property type="match status" value="1"/>
</dbReference>
<feature type="domain" description="Aldehyde dehydrogenase" evidence="12">
    <location>
        <begin position="24"/>
        <end position="489"/>
    </location>
</feature>
<keyword evidence="5 11" id="KW-0560">Oxidoreductase</keyword>
<dbReference type="GO" id="GO:0009450">
    <property type="term" value="P:gamma-aminobutyric acid catabolic process"/>
    <property type="evidence" value="ECO:0007669"/>
    <property type="project" value="TreeGrafter"/>
</dbReference>
<keyword evidence="14" id="KW-1185">Reference proteome</keyword>
<dbReference type="InterPro" id="IPR016163">
    <property type="entry name" value="Ald_DH_C"/>
</dbReference>
<evidence type="ECO:0000256" key="9">
    <source>
        <dbReference type="ARBA" id="ARBA00067047"/>
    </source>
</evidence>
<evidence type="ECO:0000256" key="6">
    <source>
        <dbReference type="ARBA" id="ARBA00030806"/>
    </source>
</evidence>
<evidence type="ECO:0000256" key="1">
    <source>
        <dbReference type="ARBA" id="ARBA00005176"/>
    </source>
</evidence>
<dbReference type="AlphaFoldDB" id="A0AA38RR43"/>
<comment type="catalytic activity">
    <reaction evidence="8">
        <text>succinate semialdehyde + NAD(+) + H2O = succinate + NADH + 2 H(+)</text>
        <dbReference type="Rhea" id="RHEA:13217"/>
        <dbReference type="ChEBI" id="CHEBI:15377"/>
        <dbReference type="ChEBI" id="CHEBI:15378"/>
        <dbReference type="ChEBI" id="CHEBI:30031"/>
        <dbReference type="ChEBI" id="CHEBI:57540"/>
        <dbReference type="ChEBI" id="CHEBI:57706"/>
        <dbReference type="ChEBI" id="CHEBI:57945"/>
        <dbReference type="EC" id="1.2.1.16"/>
    </reaction>
</comment>
<organism evidence="13 14">
    <name type="scientific">Pleurostoma richardsiae</name>
    <dbReference type="NCBI Taxonomy" id="41990"/>
    <lineage>
        <taxon>Eukaryota</taxon>
        <taxon>Fungi</taxon>
        <taxon>Dikarya</taxon>
        <taxon>Ascomycota</taxon>
        <taxon>Pezizomycotina</taxon>
        <taxon>Sordariomycetes</taxon>
        <taxon>Sordariomycetidae</taxon>
        <taxon>Calosphaeriales</taxon>
        <taxon>Pleurostomataceae</taxon>
        <taxon>Pleurostoma</taxon>
    </lineage>
</organism>
<dbReference type="InterPro" id="IPR016162">
    <property type="entry name" value="Ald_DH_N"/>
</dbReference>
<dbReference type="InterPro" id="IPR050740">
    <property type="entry name" value="Aldehyde_DH_Superfamily"/>
</dbReference>
<comment type="caution">
    <text evidence="13">The sequence shown here is derived from an EMBL/GenBank/DDBJ whole genome shotgun (WGS) entry which is preliminary data.</text>
</comment>
<reference evidence="13" key="1">
    <citation type="submission" date="2022-07" db="EMBL/GenBank/DDBJ databases">
        <title>Fungi with potential for degradation of polypropylene.</title>
        <authorList>
            <person name="Gostincar C."/>
        </authorList>
    </citation>
    <scope>NUCLEOTIDE SEQUENCE</scope>
    <source>
        <strain evidence="13">EXF-13308</strain>
    </source>
</reference>
<dbReference type="Gene3D" id="3.40.605.10">
    <property type="entry name" value="Aldehyde Dehydrogenase, Chain A, domain 1"/>
    <property type="match status" value="1"/>
</dbReference>
<gene>
    <name evidence="13" type="ORF">NKR23_g4633</name>
</gene>
<evidence type="ECO:0000313" key="13">
    <source>
        <dbReference type="EMBL" id="KAJ9148935.1"/>
    </source>
</evidence>
<dbReference type="FunFam" id="3.40.605.10:FF:000005">
    <property type="entry name" value="Succinate-semialdehyde dehydrogenase I"/>
    <property type="match status" value="1"/>
</dbReference>
<dbReference type="PANTHER" id="PTHR43353:SF5">
    <property type="entry name" value="SUCCINATE-SEMIALDEHYDE DEHYDROGENASE, MITOCHONDRIAL"/>
    <property type="match status" value="1"/>
</dbReference>
<comment type="catalytic activity">
    <reaction evidence="7">
        <text>succinate semialdehyde + NADP(+) + H2O = succinate + NADPH + 2 H(+)</text>
        <dbReference type="Rhea" id="RHEA:13213"/>
        <dbReference type="ChEBI" id="CHEBI:15377"/>
        <dbReference type="ChEBI" id="CHEBI:15378"/>
        <dbReference type="ChEBI" id="CHEBI:30031"/>
        <dbReference type="ChEBI" id="CHEBI:57706"/>
        <dbReference type="ChEBI" id="CHEBI:57783"/>
        <dbReference type="ChEBI" id="CHEBI:58349"/>
        <dbReference type="EC" id="1.2.1.16"/>
    </reaction>
</comment>
<dbReference type="InterPro" id="IPR029510">
    <property type="entry name" value="Ald_DH_CS_GLU"/>
</dbReference>
<comment type="similarity">
    <text evidence="2 11">Belongs to the aldehyde dehydrogenase family.</text>
</comment>
<accession>A0AA38RR43</accession>
<protein>
    <recommendedName>
        <fullName evidence="4">Succinate-semialdehyde dehydrogenase, mitochondrial</fullName>
        <ecNumber evidence="9">1.2.1.16</ecNumber>
        <ecNumber evidence="3">1.2.1.24</ecNumber>
    </recommendedName>
    <alternativeName>
        <fullName evidence="6">NAD(+)-dependent succinic semialdehyde dehydrogenase</fullName>
    </alternativeName>
</protein>